<dbReference type="GO" id="GO:0004452">
    <property type="term" value="F:isopentenyl-diphosphate delta-isomerase activity"/>
    <property type="evidence" value="ECO:0007669"/>
    <property type="project" value="UniProtKB-EC"/>
</dbReference>
<dbReference type="HAMAP" id="MF_00354">
    <property type="entry name" value="Idi_2"/>
    <property type="match status" value="1"/>
</dbReference>
<accession>A0ABT5CA34</accession>
<evidence type="ECO:0000256" key="3">
    <source>
        <dbReference type="ARBA" id="ARBA00022630"/>
    </source>
</evidence>
<keyword evidence="5 11" id="KW-0479">Metal-binding</keyword>
<dbReference type="Pfam" id="PF01070">
    <property type="entry name" value="FMN_dh"/>
    <property type="match status" value="2"/>
</dbReference>
<feature type="binding site" evidence="11">
    <location>
        <position position="193"/>
    </location>
    <ligand>
        <name>FMN</name>
        <dbReference type="ChEBI" id="CHEBI:58210"/>
    </ligand>
</feature>
<dbReference type="CDD" id="cd02811">
    <property type="entry name" value="IDI-2_FMN"/>
    <property type="match status" value="1"/>
</dbReference>
<dbReference type="RefSeq" id="WP_272101441.1">
    <property type="nucleotide sequence ID" value="NZ_JAQNDK010000004.1"/>
</dbReference>
<comment type="caution">
    <text evidence="11">Lacks conserved residue(s) required for the propagation of feature annotation.</text>
</comment>
<comment type="cofactor">
    <cofactor evidence="11">
        <name>NADPH</name>
        <dbReference type="ChEBI" id="CHEBI:57783"/>
    </cofactor>
</comment>
<comment type="similarity">
    <text evidence="11">Belongs to the IPP isomerase type 2 family.</text>
</comment>
<feature type="binding site" evidence="11">
    <location>
        <begin position="70"/>
        <end position="72"/>
    </location>
    <ligand>
        <name>FMN</name>
        <dbReference type="ChEBI" id="CHEBI:58210"/>
    </ligand>
</feature>
<dbReference type="Gene3D" id="3.20.20.70">
    <property type="entry name" value="Aldolase class I"/>
    <property type="match status" value="1"/>
</dbReference>
<comment type="cofactor">
    <cofactor evidence="11">
        <name>Mg(2+)</name>
        <dbReference type="ChEBI" id="CHEBI:18420"/>
    </cofactor>
</comment>
<evidence type="ECO:0000256" key="9">
    <source>
        <dbReference type="ARBA" id="ARBA00023235"/>
    </source>
</evidence>
<feature type="binding site" evidence="11">
    <location>
        <begin position="100"/>
        <end position="102"/>
    </location>
    <ligand>
        <name>substrate</name>
    </ligand>
</feature>
<keyword evidence="6 11" id="KW-0460">Magnesium</keyword>
<comment type="subunit">
    <text evidence="10 11">Homooctamer. Dimer of tetramers.</text>
</comment>
<dbReference type="PIRSF" id="PIRSF003314">
    <property type="entry name" value="IPP_isomerase"/>
    <property type="match status" value="1"/>
</dbReference>
<keyword evidence="7 11" id="KW-0521">NADP</keyword>
<evidence type="ECO:0000256" key="7">
    <source>
        <dbReference type="ARBA" id="ARBA00022857"/>
    </source>
</evidence>
<dbReference type="InterPro" id="IPR000262">
    <property type="entry name" value="FMN-dep_DH"/>
</dbReference>
<dbReference type="PANTHER" id="PTHR43665">
    <property type="entry name" value="ISOPENTENYL-DIPHOSPHATE DELTA-ISOMERASE"/>
    <property type="match status" value="1"/>
</dbReference>
<reference evidence="13 14" key="1">
    <citation type="submission" date="2023-01" db="EMBL/GenBank/DDBJ databases">
        <title>Minimal conservation of predation-associated metabolite biosynthetic gene clusters underscores biosynthetic potential of Myxococcota including descriptions for ten novel species: Archangium lansinium sp. nov., Myxococcus landrumus sp. nov., Nannocystis bai.</title>
        <authorList>
            <person name="Ahearne A."/>
            <person name="Stevens C."/>
            <person name="Dowd S."/>
        </authorList>
    </citation>
    <scope>NUCLEOTIDE SEQUENCE [LARGE SCALE GENOMIC DNA]</scope>
    <source>
        <strain evidence="13 14">WIWO2</strain>
    </source>
</reference>
<comment type="caution">
    <text evidence="13">The sequence shown here is derived from an EMBL/GenBank/DDBJ whole genome shotgun (WGS) entry which is preliminary data.</text>
</comment>
<keyword evidence="2 11" id="KW-0963">Cytoplasm</keyword>
<dbReference type="EMBL" id="JAQNDK010000004">
    <property type="protein sequence ID" value="MDC0683299.1"/>
    <property type="molecule type" value="Genomic_DNA"/>
</dbReference>
<dbReference type="PANTHER" id="PTHR43665:SF1">
    <property type="entry name" value="ISOPENTENYL-DIPHOSPHATE DELTA-ISOMERASE"/>
    <property type="match status" value="1"/>
</dbReference>
<comment type="catalytic activity">
    <reaction evidence="11">
        <text>isopentenyl diphosphate = dimethylallyl diphosphate</text>
        <dbReference type="Rhea" id="RHEA:23284"/>
        <dbReference type="ChEBI" id="CHEBI:57623"/>
        <dbReference type="ChEBI" id="CHEBI:128769"/>
        <dbReference type="EC" id="5.3.3.2"/>
    </reaction>
</comment>
<evidence type="ECO:0000256" key="5">
    <source>
        <dbReference type="ARBA" id="ARBA00022723"/>
    </source>
</evidence>
<feature type="domain" description="FMN-dependent dehydrogenase" evidence="12">
    <location>
        <begin position="6"/>
        <end position="110"/>
    </location>
</feature>
<protein>
    <recommendedName>
        <fullName evidence="11">Isopentenyl-diphosphate delta-isomerase</fullName>
        <shortName evidence="11">IPP isomerase</shortName>
        <ecNumber evidence="11">5.3.3.2</ecNumber>
    </recommendedName>
    <alternativeName>
        <fullName evidence="11">Isopentenyl diphosphate:dimethylallyl diphosphate isomerase</fullName>
    </alternativeName>
    <alternativeName>
        <fullName evidence="11">Isopentenyl pyrophosphate isomerase</fullName>
    </alternativeName>
    <alternativeName>
        <fullName evidence="11">Type 2 isopentenyl diphosphate isomerase</fullName>
        <shortName evidence="11">IDI-2</shortName>
    </alternativeName>
</protein>
<evidence type="ECO:0000256" key="10">
    <source>
        <dbReference type="ARBA" id="ARBA00025810"/>
    </source>
</evidence>
<name>A0ABT5CA34_9BACT</name>
<dbReference type="EC" id="5.3.3.2" evidence="11"/>
<keyword evidence="9 11" id="KW-0413">Isomerase</keyword>
<sequence length="362" mass="38062">MTEEAKDISERKADHIELCATGDVGFRAKTTLLEQVELIHDALPELSLDAIDTSVLLLGKRLRAPLLIAAMTGGTERAHAINRELSQIAEERGYGFGLGSQRAMLNGDASATYEVRAHAPTTLLLGNIGAVQARSLSTEAVAELVAQVGADALCVHMNPAMELVQPGGDRDFAGALDAMARLASGLSVPVIAKETGCGIGPGTAYRLVRAGIRDLDVSGSGGTSWVAVETARAEGAARSLGEALREWGVPTAASVLIARAIRPRFKTIIATGGVTSGLDIARAIALGAHAAGIARPVLQAFVSGGRDGAVRYLETVEAELRAVMLLVGARDIASLQKSPVLLGRELRRWTRLLKQMKQLERA</sequence>
<feature type="binding site" evidence="11">
    <location>
        <position position="223"/>
    </location>
    <ligand>
        <name>FMN</name>
        <dbReference type="ChEBI" id="CHEBI:58210"/>
    </ligand>
</feature>
<evidence type="ECO:0000256" key="11">
    <source>
        <dbReference type="HAMAP-Rule" id="MF_00354"/>
    </source>
</evidence>
<comment type="function">
    <text evidence="11">Involved in the biosynthesis of isoprenoids. Catalyzes the 1,3-allylic rearrangement of the homoallylic substrate isopentenyl (IPP) to its allylic isomer, dimethylallyl diphosphate (DMAPP).</text>
</comment>
<feature type="binding site" evidence="11">
    <location>
        <begin position="294"/>
        <end position="295"/>
    </location>
    <ligand>
        <name>FMN</name>
        <dbReference type="ChEBI" id="CHEBI:58210"/>
    </ligand>
</feature>
<feature type="domain" description="FMN-dependent dehydrogenase" evidence="12">
    <location>
        <begin position="177"/>
        <end position="338"/>
    </location>
</feature>
<organism evidence="13 14">
    <name type="scientific">Sorangium atrum</name>
    <dbReference type="NCBI Taxonomy" id="2995308"/>
    <lineage>
        <taxon>Bacteria</taxon>
        <taxon>Pseudomonadati</taxon>
        <taxon>Myxococcota</taxon>
        <taxon>Polyangia</taxon>
        <taxon>Polyangiales</taxon>
        <taxon>Polyangiaceae</taxon>
        <taxon>Sorangium</taxon>
    </lineage>
</organism>
<evidence type="ECO:0000256" key="4">
    <source>
        <dbReference type="ARBA" id="ARBA00022643"/>
    </source>
</evidence>
<keyword evidence="14" id="KW-1185">Reference proteome</keyword>
<dbReference type="SMART" id="SM01240">
    <property type="entry name" value="IMPDH"/>
    <property type="match status" value="1"/>
</dbReference>
<feature type="binding site" evidence="11">
    <location>
        <position position="162"/>
    </location>
    <ligand>
        <name>Mg(2+)</name>
        <dbReference type="ChEBI" id="CHEBI:18420"/>
    </ligand>
</feature>
<dbReference type="SUPFAM" id="SSF51395">
    <property type="entry name" value="FMN-linked oxidoreductases"/>
    <property type="match status" value="1"/>
</dbReference>
<feature type="binding site" evidence="11">
    <location>
        <begin position="11"/>
        <end position="12"/>
    </location>
    <ligand>
        <name>substrate</name>
    </ligand>
</feature>
<feature type="binding site" evidence="11">
    <location>
        <position position="100"/>
    </location>
    <ligand>
        <name>FMN</name>
        <dbReference type="ChEBI" id="CHEBI:58210"/>
    </ligand>
</feature>
<keyword evidence="3 11" id="KW-0285">Flavoprotein</keyword>
<evidence type="ECO:0000256" key="2">
    <source>
        <dbReference type="ARBA" id="ARBA00022490"/>
    </source>
</evidence>
<evidence type="ECO:0000256" key="8">
    <source>
        <dbReference type="ARBA" id="ARBA00023229"/>
    </source>
</evidence>
<evidence type="ECO:0000259" key="12">
    <source>
        <dbReference type="Pfam" id="PF01070"/>
    </source>
</evidence>
<evidence type="ECO:0000256" key="6">
    <source>
        <dbReference type="ARBA" id="ARBA00022842"/>
    </source>
</evidence>
<keyword evidence="4 11" id="KW-0288">FMN</keyword>
<comment type="cofactor">
    <cofactor evidence="1 11">
        <name>FMN</name>
        <dbReference type="ChEBI" id="CHEBI:58210"/>
    </cofactor>
</comment>
<evidence type="ECO:0000313" key="14">
    <source>
        <dbReference type="Proteomes" id="UP001217485"/>
    </source>
</evidence>
<dbReference type="InterPro" id="IPR013785">
    <property type="entry name" value="Aldolase_TIM"/>
</dbReference>
<keyword evidence="8 11" id="KW-0414">Isoprene biosynthesis</keyword>
<feature type="binding site" evidence="11">
    <location>
        <position position="127"/>
    </location>
    <ligand>
        <name>FMN</name>
        <dbReference type="ChEBI" id="CHEBI:58210"/>
    </ligand>
</feature>
<dbReference type="InterPro" id="IPR011179">
    <property type="entry name" value="IPdP_isomerase"/>
</dbReference>
<gene>
    <name evidence="11 13" type="primary">fni</name>
    <name evidence="13" type="ORF">POL72_36555</name>
</gene>
<evidence type="ECO:0000313" key="13">
    <source>
        <dbReference type="EMBL" id="MDC0683299.1"/>
    </source>
</evidence>
<proteinExistence type="inferred from homology"/>
<comment type="subcellular location">
    <subcellularLocation>
        <location evidence="11">Cytoplasm</location>
    </subcellularLocation>
</comment>
<evidence type="ECO:0000256" key="1">
    <source>
        <dbReference type="ARBA" id="ARBA00001917"/>
    </source>
</evidence>
<dbReference type="NCBIfam" id="TIGR02151">
    <property type="entry name" value="IPP_isom_2"/>
    <property type="match status" value="1"/>
</dbReference>
<feature type="binding site" evidence="11">
    <location>
        <position position="218"/>
    </location>
    <ligand>
        <name>FMN</name>
        <dbReference type="ChEBI" id="CHEBI:58210"/>
    </ligand>
</feature>
<dbReference type="Proteomes" id="UP001217485">
    <property type="component" value="Unassembled WGS sequence"/>
</dbReference>